<dbReference type="SMART" id="SM00811">
    <property type="entry name" value="Alpha_kinase"/>
    <property type="match status" value="1"/>
</dbReference>
<feature type="region of interest" description="Disordered" evidence="10">
    <location>
        <begin position="1224"/>
        <end position="1262"/>
    </location>
</feature>
<organism evidence="13 14">
    <name type="scientific">Chiloscyllium punctatum</name>
    <name type="common">Brownbanded bambooshark</name>
    <name type="synonym">Hemiscyllium punctatum</name>
    <dbReference type="NCBI Taxonomy" id="137246"/>
    <lineage>
        <taxon>Eukaryota</taxon>
        <taxon>Metazoa</taxon>
        <taxon>Chordata</taxon>
        <taxon>Craniata</taxon>
        <taxon>Vertebrata</taxon>
        <taxon>Chondrichthyes</taxon>
        <taxon>Elasmobranchii</taxon>
        <taxon>Galeomorphii</taxon>
        <taxon>Galeoidea</taxon>
        <taxon>Orectolobiformes</taxon>
        <taxon>Hemiscylliidae</taxon>
        <taxon>Chiloscyllium</taxon>
    </lineage>
</organism>
<dbReference type="OMA" id="EMEYKTN"/>
<feature type="compositionally biased region" description="Basic and acidic residues" evidence="10">
    <location>
        <begin position="1228"/>
        <end position="1245"/>
    </location>
</feature>
<reference evidence="13 14" key="1">
    <citation type="journal article" date="2018" name="Nat. Ecol. Evol.">
        <title>Shark genomes provide insights into elasmobranch evolution and the origin of vertebrates.</title>
        <authorList>
            <person name="Hara Y"/>
            <person name="Yamaguchi K"/>
            <person name="Onimaru K"/>
            <person name="Kadota M"/>
            <person name="Koyanagi M"/>
            <person name="Keeley SD"/>
            <person name="Tatsumi K"/>
            <person name="Tanaka K"/>
            <person name="Motone F"/>
            <person name="Kageyama Y"/>
            <person name="Nozu R"/>
            <person name="Adachi N"/>
            <person name="Nishimura O"/>
            <person name="Nakagawa R"/>
            <person name="Tanegashima C"/>
            <person name="Kiyatake I"/>
            <person name="Matsumoto R"/>
            <person name="Murakumo K"/>
            <person name="Nishida K"/>
            <person name="Terakita A"/>
            <person name="Kuratani S"/>
            <person name="Sato K"/>
            <person name="Hyodo S Kuraku.S."/>
        </authorList>
    </citation>
    <scope>NUCLEOTIDE SEQUENCE [LARGE SCALE GENOMIC DNA]</scope>
</reference>
<feature type="region of interest" description="Disordered" evidence="10">
    <location>
        <begin position="1311"/>
        <end position="1337"/>
    </location>
</feature>
<name>A0A401SJA4_CHIPU</name>
<evidence type="ECO:0000256" key="3">
    <source>
        <dbReference type="ARBA" id="ARBA00022527"/>
    </source>
</evidence>
<keyword evidence="5" id="KW-0418">Kinase</keyword>
<dbReference type="Gene3D" id="3.20.200.10">
    <property type="entry name" value="MHCK/EF2 kinase"/>
    <property type="match status" value="1"/>
</dbReference>
<keyword evidence="6" id="KW-1015">Disulfide bond</keyword>
<dbReference type="InterPro" id="IPR007110">
    <property type="entry name" value="Ig-like_dom"/>
</dbReference>
<dbReference type="SUPFAM" id="SSF56112">
    <property type="entry name" value="Protein kinase-like (PK-like)"/>
    <property type="match status" value="1"/>
</dbReference>
<protein>
    <recommendedName>
        <fullName evidence="2">non-specific serine/threonine protein kinase</fullName>
        <ecNumber evidence="2">2.7.11.1</ecNumber>
    </recommendedName>
</protein>
<accession>A0A401SJA4</accession>
<feature type="domain" description="Alpha-type protein kinase" evidence="12">
    <location>
        <begin position="1513"/>
        <end position="1745"/>
    </location>
</feature>
<keyword evidence="3" id="KW-0723">Serine/threonine-protein kinase</keyword>
<evidence type="ECO:0000256" key="7">
    <source>
        <dbReference type="ARBA" id="ARBA00023319"/>
    </source>
</evidence>
<evidence type="ECO:0000256" key="6">
    <source>
        <dbReference type="ARBA" id="ARBA00023157"/>
    </source>
</evidence>
<feature type="compositionally biased region" description="Polar residues" evidence="10">
    <location>
        <begin position="31"/>
        <end position="41"/>
    </location>
</feature>
<dbReference type="InterPro" id="IPR036179">
    <property type="entry name" value="Ig-like_dom_sf"/>
</dbReference>
<feature type="compositionally biased region" description="Basic and acidic residues" evidence="10">
    <location>
        <begin position="1"/>
        <end position="14"/>
    </location>
</feature>
<feature type="region of interest" description="Disordered" evidence="10">
    <location>
        <begin position="1764"/>
        <end position="1796"/>
    </location>
</feature>
<dbReference type="EMBL" id="BEZZ01000306">
    <property type="protein sequence ID" value="GCC30499.1"/>
    <property type="molecule type" value="Genomic_DNA"/>
</dbReference>
<dbReference type="OrthoDB" id="301415at2759"/>
<evidence type="ECO:0000259" key="12">
    <source>
        <dbReference type="PROSITE" id="PS51158"/>
    </source>
</evidence>
<dbReference type="InterPro" id="IPR011009">
    <property type="entry name" value="Kinase-like_dom_sf"/>
</dbReference>
<dbReference type="PANTHER" id="PTHR47091">
    <property type="entry name" value="ALPHA-PROTEIN KINASE 2-RELATED"/>
    <property type="match status" value="1"/>
</dbReference>
<feature type="region of interest" description="Disordered" evidence="10">
    <location>
        <begin position="1"/>
        <end position="100"/>
    </location>
</feature>
<dbReference type="SUPFAM" id="SSF48726">
    <property type="entry name" value="Immunoglobulin"/>
    <property type="match status" value="1"/>
</dbReference>
<comment type="catalytic activity">
    <reaction evidence="8">
        <text>L-threonyl-[protein] + ATP = O-phospho-L-threonyl-[protein] + ADP + H(+)</text>
        <dbReference type="Rhea" id="RHEA:46608"/>
        <dbReference type="Rhea" id="RHEA-COMP:11060"/>
        <dbReference type="Rhea" id="RHEA-COMP:11605"/>
        <dbReference type="ChEBI" id="CHEBI:15378"/>
        <dbReference type="ChEBI" id="CHEBI:30013"/>
        <dbReference type="ChEBI" id="CHEBI:30616"/>
        <dbReference type="ChEBI" id="CHEBI:61977"/>
        <dbReference type="ChEBI" id="CHEBI:456216"/>
        <dbReference type="EC" id="2.7.11.1"/>
    </reaction>
</comment>
<evidence type="ECO:0000256" key="10">
    <source>
        <dbReference type="SAM" id="MobiDB-lite"/>
    </source>
</evidence>
<dbReference type="Pfam" id="PF02816">
    <property type="entry name" value="Alpha_kinase"/>
    <property type="match status" value="1"/>
</dbReference>
<comment type="catalytic activity">
    <reaction evidence="9">
        <text>L-seryl-[protein] + ATP = O-phospho-L-seryl-[protein] + ADP + H(+)</text>
        <dbReference type="Rhea" id="RHEA:17989"/>
        <dbReference type="Rhea" id="RHEA-COMP:9863"/>
        <dbReference type="Rhea" id="RHEA-COMP:11604"/>
        <dbReference type="ChEBI" id="CHEBI:15378"/>
        <dbReference type="ChEBI" id="CHEBI:29999"/>
        <dbReference type="ChEBI" id="CHEBI:30616"/>
        <dbReference type="ChEBI" id="CHEBI:83421"/>
        <dbReference type="ChEBI" id="CHEBI:456216"/>
        <dbReference type="EC" id="2.7.11.1"/>
    </reaction>
</comment>
<feature type="compositionally biased region" description="Polar residues" evidence="10">
    <location>
        <begin position="1764"/>
        <end position="1780"/>
    </location>
</feature>
<dbReference type="EC" id="2.7.11.1" evidence="2"/>
<proteinExistence type="inferred from homology"/>
<evidence type="ECO:0000259" key="11">
    <source>
        <dbReference type="PROSITE" id="PS50835"/>
    </source>
</evidence>
<feature type="compositionally biased region" description="Polar residues" evidence="10">
    <location>
        <begin position="1247"/>
        <end position="1258"/>
    </location>
</feature>
<evidence type="ECO:0000313" key="14">
    <source>
        <dbReference type="Proteomes" id="UP000287033"/>
    </source>
</evidence>
<dbReference type="GO" id="GO:0005524">
    <property type="term" value="F:ATP binding"/>
    <property type="evidence" value="ECO:0007669"/>
    <property type="project" value="InterPro"/>
</dbReference>
<feature type="region of interest" description="Disordered" evidence="10">
    <location>
        <begin position="482"/>
        <end position="502"/>
    </location>
</feature>
<dbReference type="InterPro" id="IPR013783">
    <property type="entry name" value="Ig-like_fold"/>
</dbReference>
<comment type="similarity">
    <text evidence="1">Belongs to the protein kinase superfamily. Alpha-type protein kinase family. ALPK subfamily.</text>
</comment>
<evidence type="ECO:0000313" key="13">
    <source>
        <dbReference type="EMBL" id="GCC30499.1"/>
    </source>
</evidence>
<evidence type="ECO:0000256" key="5">
    <source>
        <dbReference type="ARBA" id="ARBA00022777"/>
    </source>
</evidence>
<feature type="domain" description="Ig-like" evidence="11">
    <location>
        <begin position="1382"/>
        <end position="1466"/>
    </location>
</feature>
<keyword evidence="4" id="KW-0808">Transferase</keyword>
<dbReference type="GO" id="GO:0004674">
    <property type="term" value="F:protein serine/threonine kinase activity"/>
    <property type="evidence" value="ECO:0007669"/>
    <property type="project" value="UniProtKB-KW"/>
</dbReference>
<dbReference type="Gene3D" id="2.60.40.10">
    <property type="entry name" value="Immunoglobulins"/>
    <property type="match status" value="1"/>
</dbReference>
<dbReference type="PANTHER" id="PTHR47091:SF2">
    <property type="entry name" value="ALPHA-PROTEIN KINASE 2"/>
    <property type="match status" value="1"/>
</dbReference>
<evidence type="ECO:0000256" key="2">
    <source>
        <dbReference type="ARBA" id="ARBA00012513"/>
    </source>
</evidence>
<dbReference type="Proteomes" id="UP000287033">
    <property type="component" value="Unassembled WGS sequence"/>
</dbReference>
<gene>
    <name evidence="13" type="ORF">chiPu_0008950</name>
</gene>
<dbReference type="InterPro" id="IPR004166">
    <property type="entry name" value="a-kinase_dom"/>
</dbReference>
<evidence type="ECO:0000256" key="4">
    <source>
        <dbReference type="ARBA" id="ARBA00022679"/>
    </source>
</evidence>
<dbReference type="STRING" id="137246.A0A401SJA4"/>
<sequence>MQEFEARNEAKQAPESDGPISRECSRDCLSNPAQCASSSERQGGFTRGRQMDRLTETGLPNTGRRLEQGEGARSVLPAGERHRTASGGEPAMDEASPGGAEDEYYLEFLVCSDVLRDEDKARWEHRLCCPAPLLLPGTPGEAGTAALPQGAGRPTAAPSRLPGSAPWQPSPPPPAMDTSPGGLRQPESPLSPKHQQHPVRPPPSLRKNSTSPAEQGAGGGPAGVQLGSEDNTDHWTVRAEMQPLLSKDGEISFIKNATSSASYKHDPSACHGKKTDLLFLNKCDLVRSHEDNCDHKSECGRLSPYCKTLSNAQIVDNTASKSSAFKEMYHIQDNNQLQEKILCFITKDDELMRISKEYEGSNNGYKAKTDCTRPLIDSSIGDYCIENKNSEHCENSSIYDKELGTLEQPSELYTHNANLPSSIVCNDSKSDMFKIEDTCGCIDPYLDIPPCLTVPVQIQDISRLLNTSSNISLVDGYGSENKFNSPSNVSTNNGNDGPAQATGQLQINKNYDSKSHEMDTTRYECPHLHSKVVCPKAMLQNLNLHKELADEFEQTAFENRKSHESAVKSLSLPLNSTEGQGQIQCSLNASENKLHEENRSTHQSMQLFETADIEAHNNKAGSSFQETSRSVICQLEEQLPIEQPALFEDNLEIRSNKLVFFNNKRDGTDWPLQEMEYKTNSTATEPSVITHQDANTFTLIDNEKLKNDEASPFESLCWNSSREITEGINNEYNSDVTNVEIEGLCKTEKNVNDEHLRNVFHDENMNQQFCNSTEIAMSPVSNRSTEYEHFIFQSRIVQHSNSETVLDLEDHLIALQSNNEPEVVKLDGLQSSMSHMTEQYLSPLIEQNQPRLIKIEANTAGNLMEYMEYPISKEQKSSTVCIPISDQSSSLQEISRPIQNSAEYVAEIDMHNRYGEVQDLENSQIVVTDHLKAPLIDGSILNTTQKSQPILQNANHLEYLSIVAAEEIKATDKICDIDINAAADFKYSDNSSSYFDEDVMLQGEFGHVEKNSGNHNITPARCGRERDHGHVNDKKRSAPENLESATLSVSSVMNVPPVTEQIKDLKVRSTTIGLNEDTQKVKSLHDCKANLSDVSKCCVVNMKEIGGIQLKEHLTKYKEKESAIVAGEYNKTIEHNNFSQLTAVHNVESSIITQPMVGKIMNSSSDAQEDCRDYTKRPRGNNLNKVKSAAIVPNHSLNYIKTDTNTESRRKTCQMFTLPSNITQRFSPDTKIEKSPLTSKNDRSQGEPPTTHTVSIISEGQKKPLTEKSIAFTPSLNRQQTTAVKIKQPLPAARNEELISGTCDKTRFLKTSSEDTRATTETGSLAPSLNDQRKEKPVKRIRLSTDNMGKHPLENSKQAYSSTGKENLGKKIAVFKRVNEKPKEEQSLKFEHKELKSIKCPLKDDHKDSTIIWTKNSIVLTEAERSAGDDSPVSLAIVQTTMKDRGLYQCSLKNKYGSVSCEFDFTTEVLNELLSYQVVEGHGYIESNKHNDLHAFPDSGTGEKIELLQPIIKKELPNECNFDVKMCGSIATEKSHFGEGLHRKAFRTKVIYGLLPLFNSGHRCVLKIHNAISHGTKANSELIKQNYQLAVQECHVQNAARQYGNMFSAEGTLLEGFGEAPEVIPIYLIHRPTNNIPYATVEEELIGEFVKYSVKDGRELNCGRKESEVGLKCCTFQHWVYQWTEGNLLVTDMQGVGMKLTDIGIATSRKGYKGFKGNCSISFIDQFKALHQCNVFCKMMGLKSLNQHKPKTISPVKTQVSKPISWSTKKMPQSPQSTNRIFVKSTFGDKTSQRHL</sequence>
<evidence type="ECO:0000256" key="8">
    <source>
        <dbReference type="ARBA" id="ARBA00047899"/>
    </source>
</evidence>
<evidence type="ECO:0000256" key="9">
    <source>
        <dbReference type="ARBA" id="ARBA00048679"/>
    </source>
</evidence>
<comment type="caution">
    <text evidence="13">The sequence shown here is derived from an EMBL/GenBank/DDBJ whole genome shotgun (WGS) entry which is preliminary data.</text>
</comment>
<keyword evidence="14" id="KW-1185">Reference proteome</keyword>
<evidence type="ECO:0000256" key="1">
    <source>
        <dbReference type="ARBA" id="ARBA00008651"/>
    </source>
</evidence>
<dbReference type="PROSITE" id="PS50835">
    <property type="entry name" value="IG_LIKE"/>
    <property type="match status" value="1"/>
</dbReference>
<dbReference type="PROSITE" id="PS51158">
    <property type="entry name" value="ALPHA_KINASE"/>
    <property type="match status" value="1"/>
</dbReference>
<feature type="region of interest" description="Disordered" evidence="10">
    <location>
        <begin position="130"/>
        <end position="229"/>
    </location>
</feature>
<keyword evidence="7" id="KW-0393">Immunoglobulin domain</keyword>
<feature type="compositionally biased region" description="Polar residues" evidence="10">
    <location>
        <begin position="1319"/>
        <end position="1330"/>
    </location>
</feature>